<reference evidence="4 5" key="1">
    <citation type="submission" date="2018-03" db="EMBL/GenBank/DDBJ databases">
        <title>Alkalicoccus saliphilus sp. nov., isolated from a mineral pool.</title>
        <authorList>
            <person name="Zhao B."/>
        </authorList>
    </citation>
    <scope>NUCLEOTIDE SEQUENCE [LARGE SCALE GENOMIC DNA]</scope>
    <source>
        <strain evidence="4 5">6AG</strain>
    </source>
</reference>
<dbReference type="Proteomes" id="UP000240509">
    <property type="component" value="Unassembled WGS sequence"/>
</dbReference>
<dbReference type="InterPro" id="IPR011761">
    <property type="entry name" value="ATP-grasp"/>
</dbReference>
<keyword evidence="1" id="KW-0547">Nucleotide-binding</keyword>
<sequence length="515" mass="57387">MEQTKPVWLPHLEGAVPLSAKDKKISLYTIALEGWRRGLELTFWSIRGDDGEFQLRFQLSDGRTTHQFQGSRGDKITDEADAVCDDKSLTNEALKKHGVPVPHGKTFSEAAGDEEITAYALEKGFPLVLKPTNASGGKGVIVNIRDEETFRRAVAYVRQELNLKHVIVEQFVEGEECRVMVLDGKVLGAVQRRPASVTGDGKKTVARLIEQKNEDRRQVPHLFHRPIKLDRQFYNTMHASNWTLRTVPKAGETIVVKRVSNISAGGDPVDVTDLLSEGIKKTAVRAAEAVPGLPHCGVDLMVDPDWKEAVVIEVNTKPGLGSHLFPITGRSRDVPRALIDFYFPETKKTPRADDVFFDLRTIEAAVKAAGASEITVAPAPDEKPEVRLTEGTVPDLKQKKHRLERFIKELPLIGTVHIIKNKSISAKLAGKPGDLERAASFLKELFPENLTLSAADGPTANELTWKDDTNPSYVETYVERRRLVEEWKTEEKAAARTAREASGFRSRLKKRFGRE</sequence>
<keyword evidence="5" id="KW-1185">Reference proteome</keyword>
<dbReference type="InterPro" id="IPR005479">
    <property type="entry name" value="CPAse_ATP-bd"/>
</dbReference>
<dbReference type="Pfam" id="PF02655">
    <property type="entry name" value="ATP-grasp_3"/>
    <property type="match status" value="1"/>
</dbReference>
<evidence type="ECO:0000259" key="3">
    <source>
        <dbReference type="PROSITE" id="PS50975"/>
    </source>
</evidence>
<dbReference type="PROSITE" id="PS50975">
    <property type="entry name" value="ATP_GRASP"/>
    <property type="match status" value="1"/>
</dbReference>
<feature type="compositionally biased region" description="Basic residues" evidence="2">
    <location>
        <begin position="506"/>
        <end position="515"/>
    </location>
</feature>
<keyword evidence="1" id="KW-0067">ATP-binding</keyword>
<dbReference type="RefSeq" id="WP_107584317.1">
    <property type="nucleotide sequence ID" value="NZ_PZJJ01000007.1"/>
</dbReference>
<dbReference type="InterPro" id="IPR003806">
    <property type="entry name" value="ATP-grasp_PylC-type"/>
</dbReference>
<evidence type="ECO:0000313" key="4">
    <source>
        <dbReference type="EMBL" id="PTL39407.1"/>
    </source>
</evidence>
<evidence type="ECO:0000313" key="5">
    <source>
        <dbReference type="Proteomes" id="UP000240509"/>
    </source>
</evidence>
<dbReference type="OrthoDB" id="9803907at2"/>
<comment type="caution">
    <text evidence="4">The sequence shown here is derived from an EMBL/GenBank/DDBJ whole genome shotgun (WGS) entry which is preliminary data.</text>
</comment>
<dbReference type="GO" id="GO:0009432">
    <property type="term" value="P:SOS response"/>
    <property type="evidence" value="ECO:0007669"/>
    <property type="project" value="TreeGrafter"/>
</dbReference>
<accession>A0A2T4U7N1</accession>
<feature type="region of interest" description="Disordered" evidence="2">
    <location>
        <begin position="495"/>
        <end position="515"/>
    </location>
</feature>
<dbReference type="EMBL" id="PZJJ01000007">
    <property type="protein sequence ID" value="PTL39407.1"/>
    <property type="molecule type" value="Genomic_DNA"/>
</dbReference>
<dbReference type="Gene3D" id="3.30.470.20">
    <property type="entry name" value="ATP-grasp fold, B domain"/>
    <property type="match status" value="2"/>
</dbReference>
<evidence type="ECO:0000256" key="2">
    <source>
        <dbReference type="SAM" id="MobiDB-lite"/>
    </source>
</evidence>
<organism evidence="4 5">
    <name type="scientific">Alkalicoccus saliphilus</name>
    <dbReference type="NCBI Taxonomy" id="200989"/>
    <lineage>
        <taxon>Bacteria</taxon>
        <taxon>Bacillati</taxon>
        <taxon>Bacillota</taxon>
        <taxon>Bacilli</taxon>
        <taxon>Bacillales</taxon>
        <taxon>Bacillaceae</taxon>
        <taxon>Alkalicoccus</taxon>
    </lineage>
</organism>
<dbReference type="AlphaFoldDB" id="A0A2T4U7N1"/>
<feature type="domain" description="ATP-grasp" evidence="3">
    <location>
        <begin position="91"/>
        <end position="343"/>
    </location>
</feature>
<dbReference type="GO" id="GO:0018169">
    <property type="term" value="F:ribosomal S6-glutamic acid ligase activity"/>
    <property type="evidence" value="ECO:0007669"/>
    <property type="project" value="TreeGrafter"/>
</dbReference>
<evidence type="ECO:0000256" key="1">
    <source>
        <dbReference type="PROSITE-ProRule" id="PRU00409"/>
    </source>
</evidence>
<dbReference type="PANTHER" id="PTHR21621">
    <property type="entry name" value="RIBOSOMAL PROTEIN S6 MODIFICATION PROTEIN"/>
    <property type="match status" value="1"/>
</dbReference>
<protein>
    <recommendedName>
        <fullName evidence="3">ATP-grasp domain-containing protein</fullName>
    </recommendedName>
</protein>
<dbReference type="PROSITE" id="PS00866">
    <property type="entry name" value="CPSASE_1"/>
    <property type="match status" value="1"/>
</dbReference>
<gene>
    <name evidence="4" type="ORF">C6Y45_06145</name>
</gene>
<dbReference type="GO" id="GO:0005737">
    <property type="term" value="C:cytoplasm"/>
    <property type="evidence" value="ECO:0007669"/>
    <property type="project" value="TreeGrafter"/>
</dbReference>
<dbReference type="SMART" id="SM01209">
    <property type="entry name" value="GARS_A"/>
    <property type="match status" value="1"/>
</dbReference>
<proteinExistence type="predicted"/>
<dbReference type="PANTHER" id="PTHR21621:SF0">
    <property type="entry name" value="BETA-CITRYLGLUTAMATE SYNTHASE B-RELATED"/>
    <property type="match status" value="1"/>
</dbReference>
<dbReference type="GO" id="GO:0046872">
    <property type="term" value="F:metal ion binding"/>
    <property type="evidence" value="ECO:0007669"/>
    <property type="project" value="InterPro"/>
</dbReference>
<name>A0A2T4U7N1_9BACI</name>
<dbReference type="SUPFAM" id="SSF56059">
    <property type="entry name" value="Glutathione synthetase ATP-binding domain-like"/>
    <property type="match status" value="1"/>
</dbReference>
<dbReference type="GO" id="GO:0005524">
    <property type="term" value="F:ATP binding"/>
    <property type="evidence" value="ECO:0007669"/>
    <property type="project" value="UniProtKB-UniRule"/>
</dbReference>